<accession>A0ABS9KWW0</accession>
<sequence length="269" mass="31778">MTRKELLDITNAHYRNMEHHISGMKEMDEEAIHQFRVEYKKLRALFRLLSTLPGIQKEIKPAKKLKQLYSICGKIRDLQLEQQRIRKASANKKQTQAHCTTLERSILTLVPELKKQLDKDPLSASGKKTESLLPAEFSLHDFHRFARLQWTAIKAILRSGISADDHLHTIRKYFKDLYYNLKIYDGAEYRLLHKKILRKMTDSEVKELLDQLGDFQDRSTSLELLKNYWLNSYPINTHLVLDSIQQEWITDREQCFRDLGKKMKTLPLK</sequence>
<dbReference type="Gene3D" id="1.40.20.10">
    <property type="entry name" value="CHAD domain"/>
    <property type="match status" value="1"/>
</dbReference>
<proteinExistence type="predicted"/>
<dbReference type="EMBL" id="JAKLTR010000015">
    <property type="protein sequence ID" value="MCG2616727.1"/>
    <property type="molecule type" value="Genomic_DNA"/>
</dbReference>
<dbReference type="InterPro" id="IPR038186">
    <property type="entry name" value="CHAD_dom_sf"/>
</dbReference>
<dbReference type="PANTHER" id="PTHR39339:SF1">
    <property type="entry name" value="CHAD DOMAIN-CONTAINING PROTEIN"/>
    <property type="match status" value="1"/>
</dbReference>
<evidence type="ECO:0000259" key="1">
    <source>
        <dbReference type="PROSITE" id="PS51708"/>
    </source>
</evidence>
<dbReference type="SMART" id="SM00880">
    <property type="entry name" value="CHAD"/>
    <property type="match status" value="1"/>
</dbReference>
<organism evidence="2 3">
    <name type="scientific">Terrimonas ginsenosidimutans</name>
    <dbReference type="NCBI Taxonomy" id="2908004"/>
    <lineage>
        <taxon>Bacteria</taxon>
        <taxon>Pseudomonadati</taxon>
        <taxon>Bacteroidota</taxon>
        <taxon>Chitinophagia</taxon>
        <taxon>Chitinophagales</taxon>
        <taxon>Chitinophagaceae</taxon>
        <taxon>Terrimonas</taxon>
    </lineage>
</organism>
<comment type="caution">
    <text evidence="2">The sequence shown here is derived from an EMBL/GenBank/DDBJ whole genome shotgun (WGS) entry which is preliminary data.</text>
</comment>
<dbReference type="Pfam" id="PF05235">
    <property type="entry name" value="CHAD"/>
    <property type="match status" value="1"/>
</dbReference>
<name>A0ABS9KWW0_9BACT</name>
<dbReference type="PANTHER" id="PTHR39339">
    <property type="entry name" value="SLR1444 PROTEIN"/>
    <property type="match status" value="1"/>
</dbReference>
<gene>
    <name evidence="2" type="ORF">LZZ85_20680</name>
</gene>
<dbReference type="Proteomes" id="UP001165367">
    <property type="component" value="Unassembled WGS sequence"/>
</dbReference>
<dbReference type="PROSITE" id="PS51708">
    <property type="entry name" value="CHAD"/>
    <property type="match status" value="1"/>
</dbReference>
<evidence type="ECO:0000313" key="2">
    <source>
        <dbReference type="EMBL" id="MCG2616727.1"/>
    </source>
</evidence>
<keyword evidence="3" id="KW-1185">Reference proteome</keyword>
<feature type="domain" description="CHAD" evidence="1">
    <location>
        <begin position="1"/>
        <end position="261"/>
    </location>
</feature>
<dbReference type="InterPro" id="IPR007899">
    <property type="entry name" value="CHAD_dom"/>
</dbReference>
<dbReference type="RefSeq" id="WP_237875264.1">
    <property type="nucleotide sequence ID" value="NZ_JAKLTR010000015.1"/>
</dbReference>
<evidence type="ECO:0000313" key="3">
    <source>
        <dbReference type="Proteomes" id="UP001165367"/>
    </source>
</evidence>
<protein>
    <submittedName>
        <fullName evidence="2">CHAD domain-containing protein</fullName>
    </submittedName>
</protein>
<reference evidence="2" key="1">
    <citation type="submission" date="2022-01" db="EMBL/GenBank/DDBJ databases">
        <authorList>
            <person name="Jo J.-H."/>
            <person name="Im W.-T."/>
        </authorList>
    </citation>
    <scope>NUCLEOTIDE SEQUENCE</scope>
    <source>
        <strain evidence="2">NA20</strain>
    </source>
</reference>